<evidence type="ECO:0000256" key="8">
    <source>
        <dbReference type="SAM" id="MobiDB-lite"/>
    </source>
</evidence>
<dbReference type="EMBL" id="KB644412">
    <property type="protein sequence ID" value="EPS29671.1"/>
    <property type="molecule type" value="Genomic_DNA"/>
</dbReference>
<dbReference type="GO" id="GO:0005634">
    <property type="term" value="C:nucleus"/>
    <property type="evidence" value="ECO:0007669"/>
    <property type="project" value="UniProtKB-SubCell"/>
</dbReference>
<evidence type="ECO:0000256" key="3">
    <source>
        <dbReference type="ARBA" id="ARBA00022833"/>
    </source>
</evidence>
<name>S7ZLV0_PENO1</name>
<evidence type="ECO:0000313" key="10">
    <source>
        <dbReference type="EMBL" id="EPS29671.1"/>
    </source>
</evidence>
<accession>S7ZLV0</accession>
<protein>
    <recommendedName>
        <fullName evidence="9">Copper-fist domain-containing protein</fullName>
    </recommendedName>
</protein>
<feature type="compositionally biased region" description="Basic and acidic residues" evidence="8">
    <location>
        <begin position="56"/>
        <end position="65"/>
    </location>
</feature>
<dbReference type="OrthoDB" id="5600085at2759"/>
<dbReference type="eggNOG" id="ENOG502RNTT">
    <property type="taxonomic scope" value="Eukaryota"/>
</dbReference>
<dbReference type="PRINTS" id="PR00617">
    <property type="entry name" value="COPPERFIST"/>
</dbReference>
<dbReference type="GO" id="GO:0006879">
    <property type="term" value="P:intracellular iron ion homeostasis"/>
    <property type="evidence" value="ECO:0007669"/>
    <property type="project" value="TreeGrafter"/>
</dbReference>
<dbReference type="InterPro" id="IPR051763">
    <property type="entry name" value="Copper_Homeo_Regul"/>
</dbReference>
<dbReference type="Proteomes" id="UP000019376">
    <property type="component" value="Unassembled WGS sequence"/>
</dbReference>
<dbReference type="PROSITE" id="PS50073">
    <property type="entry name" value="COPPER_FIST_2"/>
    <property type="match status" value="1"/>
</dbReference>
<dbReference type="Pfam" id="PF00649">
    <property type="entry name" value="Copper-fist"/>
    <property type="match status" value="1"/>
</dbReference>
<feature type="compositionally biased region" description="Low complexity" evidence="8">
    <location>
        <begin position="111"/>
        <end position="121"/>
    </location>
</feature>
<keyword evidence="11" id="KW-1185">Reference proteome</keyword>
<dbReference type="PANTHER" id="PTHR28088">
    <property type="entry name" value="TRANSCRIPTIONAL ACTIVATOR HAA1-RELATED"/>
    <property type="match status" value="1"/>
</dbReference>
<evidence type="ECO:0000259" key="9">
    <source>
        <dbReference type="PROSITE" id="PS50073"/>
    </source>
</evidence>
<dbReference type="AlphaFoldDB" id="S7ZLV0"/>
<reference evidence="10 11" key="1">
    <citation type="journal article" date="2013" name="PLoS ONE">
        <title>Genomic and secretomic analyses reveal unique features of the lignocellulolytic enzyme system of Penicillium decumbens.</title>
        <authorList>
            <person name="Liu G."/>
            <person name="Zhang L."/>
            <person name="Wei X."/>
            <person name="Zou G."/>
            <person name="Qin Y."/>
            <person name="Ma L."/>
            <person name="Li J."/>
            <person name="Zheng H."/>
            <person name="Wang S."/>
            <person name="Wang C."/>
            <person name="Xun L."/>
            <person name="Zhao G.-P."/>
            <person name="Zhou Z."/>
            <person name="Qu Y."/>
        </authorList>
    </citation>
    <scope>NUCLEOTIDE SEQUENCE [LARGE SCALE GENOMIC DNA]</scope>
    <source>
        <strain evidence="11">114-2 / CGMCC 5302</strain>
    </source>
</reference>
<sequence length="342" mass="36082">MLIDGQKWACEACIRGHRVSSCKHHDRPLIRIKRKGRPFATCSICHATPCEAPSEHARLKREAELKSPSSSSSSSKKASHGRLYPRHPSSHSFLPIAPRPSSKSRAEKDAGPSSVSGAEVSSAAVSRSGSISAASVSSSSQTPPIHGSKASSSRRSKTRGSSVGEWSGSEGSGSGTEAYGGRLGRLCPSTSSSIASASANASVNVSVPVSSVEMSRAGSTEGMALASGSESLTMDPTMCGTIFDPMYSLVPAMSAVSTAAELVANIPILSPMEEVNPFDFALDSSLRLGDRALEYLDDLNMDVDLTEGLTDEVFAVEDWSRYMWSPETGFEHLDTDYPATSQ</sequence>
<dbReference type="GO" id="GO:0000978">
    <property type="term" value="F:RNA polymerase II cis-regulatory region sequence-specific DNA binding"/>
    <property type="evidence" value="ECO:0007669"/>
    <property type="project" value="TreeGrafter"/>
</dbReference>
<dbReference type="GO" id="GO:0045944">
    <property type="term" value="P:positive regulation of transcription by RNA polymerase II"/>
    <property type="evidence" value="ECO:0007669"/>
    <property type="project" value="TreeGrafter"/>
</dbReference>
<gene>
    <name evidence="10" type="ORF">PDE_04621</name>
</gene>
<comment type="subcellular location">
    <subcellularLocation>
        <location evidence="1">Nucleus</location>
    </subcellularLocation>
</comment>
<feature type="region of interest" description="Disordered" evidence="8">
    <location>
        <begin position="133"/>
        <end position="177"/>
    </location>
</feature>
<evidence type="ECO:0000256" key="4">
    <source>
        <dbReference type="ARBA" id="ARBA00023008"/>
    </source>
</evidence>
<feature type="region of interest" description="Disordered" evidence="8">
    <location>
        <begin position="56"/>
        <end position="121"/>
    </location>
</feature>
<keyword evidence="7" id="KW-0539">Nucleus</keyword>
<dbReference type="HOGENOM" id="CLU_811591_0_0_1"/>
<dbReference type="STRING" id="933388.S7ZLV0"/>
<evidence type="ECO:0000256" key="2">
    <source>
        <dbReference type="ARBA" id="ARBA00022723"/>
    </source>
</evidence>
<keyword evidence="3" id="KW-0862">Zinc</keyword>
<keyword evidence="4" id="KW-0186">Copper</keyword>
<dbReference type="SUPFAM" id="SSF57879">
    <property type="entry name" value="Zinc domain conserved in yeast copper-regulated transcription factors"/>
    <property type="match status" value="1"/>
</dbReference>
<feature type="compositionally biased region" description="Basic residues" evidence="8">
    <location>
        <begin position="77"/>
        <end position="89"/>
    </location>
</feature>
<feature type="domain" description="Copper-fist" evidence="9">
    <location>
        <begin position="1"/>
        <end position="39"/>
    </location>
</feature>
<proteinExistence type="predicted"/>
<feature type="compositionally biased region" description="Low complexity" evidence="8">
    <location>
        <begin position="159"/>
        <end position="177"/>
    </location>
</feature>
<keyword evidence="5" id="KW-0805">Transcription regulation</keyword>
<evidence type="ECO:0000313" key="11">
    <source>
        <dbReference type="Proteomes" id="UP000019376"/>
    </source>
</evidence>
<organism evidence="10 11">
    <name type="scientific">Penicillium oxalicum (strain 114-2 / CGMCC 5302)</name>
    <name type="common">Penicillium decumbens</name>
    <dbReference type="NCBI Taxonomy" id="933388"/>
    <lineage>
        <taxon>Eukaryota</taxon>
        <taxon>Fungi</taxon>
        <taxon>Dikarya</taxon>
        <taxon>Ascomycota</taxon>
        <taxon>Pezizomycotina</taxon>
        <taxon>Eurotiomycetes</taxon>
        <taxon>Eurotiomycetidae</taxon>
        <taxon>Eurotiales</taxon>
        <taxon>Aspergillaceae</taxon>
        <taxon>Penicillium</taxon>
    </lineage>
</organism>
<dbReference type="PANTHER" id="PTHR28088:SF5">
    <property type="entry name" value="TRANSCRIPTIONAL ACTIVATOR HAA1-RELATED"/>
    <property type="match status" value="1"/>
</dbReference>
<dbReference type="SMART" id="SM00412">
    <property type="entry name" value="Cu_FIST"/>
    <property type="match status" value="1"/>
</dbReference>
<keyword evidence="6" id="KW-0804">Transcription</keyword>
<dbReference type="InterPro" id="IPR001083">
    <property type="entry name" value="Cu_fist_DNA-bd_dom"/>
</dbReference>
<dbReference type="GO" id="GO:0005507">
    <property type="term" value="F:copper ion binding"/>
    <property type="evidence" value="ECO:0007669"/>
    <property type="project" value="InterPro"/>
</dbReference>
<dbReference type="FunFam" id="3.90.430.10:FF:000001">
    <property type="entry name" value="Copper fist DNA-binding protein"/>
    <property type="match status" value="1"/>
</dbReference>
<feature type="compositionally biased region" description="Low complexity" evidence="8">
    <location>
        <begin position="66"/>
        <end position="76"/>
    </location>
</feature>
<evidence type="ECO:0000256" key="5">
    <source>
        <dbReference type="ARBA" id="ARBA00023015"/>
    </source>
</evidence>
<dbReference type="Gene3D" id="3.90.430.10">
    <property type="entry name" value="Copper fist DNA-binding domain"/>
    <property type="match status" value="1"/>
</dbReference>
<dbReference type="GO" id="GO:0006878">
    <property type="term" value="P:intracellular copper ion homeostasis"/>
    <property type="evidence" value="ECO:0007669"/>
    <property type="project" value="TreeGrafter"/>
</dbReference>
<keyword evidence="2" id="KW-0479">Metal-binding</keyword>
<dbReference type="InterPro" id="IPR036395">
    <property type="entry name" value="Cu_fist_DNA-bd_dom_sf"/>
</dbReference>
<dbReference type="GO" id="GO:0000981">
    <property type="term" value="F:DNA-binding transcription factor activity, RNA polymerase II-specific"/>
    <property type="evidence" value="ECO:0007669"/>
    <property type="project" value="TreeGrafter"/>
</dbReference>
<evidence type="ECO:0000256" key="6">
    <source>
        <dbReference type="ARBA" id="ARBA00023163"/>
    </source>
</evidence>
<evidence type="ECO:0000256" key="7">
    <source>
        <dbReference type="ARBA" id="ARBA00023242"/>
    </source>
</evidence>
<evidence type="ECO:0000256" key="1">
    <source>
        <dbReference type="ARBA" id="ARBA00004123"/>
    </source>
</evidence>
<dbReference type="SMART" id="SM01090">
    <property type="entry name" value="Copper-fist"/>
    <property type="match status" value="1"/>
</dbReference>